<dbReference type="HOGENOM" id="CLU_408279_0_0_1"/>
<dbReference type="Proteomes" id="UP000027222">
    <property type="component" value="Unassembled WGS sequence"/>
</dbReference>
<proteinExistence type="predicted"/>
<dbReference type="AlphaFoldDB" id="A0A067T985"/>
<gene>
    <name evidence="2" type="ORF">GALMADRAFT_156549</name>
</gene>
<evidence type="ECO:0000313" key="2">
    <source>
        <dbReference type="EMBL" id="KDR75548.1"/>
    </source>
</evidence>
<accession>A0A067T985</accession>
<keyword evidence="3" id="KW-1185">Reference proteome</keyword>
<name>A0A067T985_GALM3</name>
<feature type="region of interest" description="Disordered" evidence="1">
    <location>
        <begin position="398"/>
        <end position="422"/>
    </location>
</feature>
<feature type="region of interest" description="Disordered" evidence="1">
    <location>
        <begin position="63"/>
        <end position="84"/>
    </location>
</feature>
<feature type="region of interest" description="Disordered" evidence="1">
    <location>
        <begin position="446"/>
        <end position="577"/>
    </location>
</feature>
<organism evidence="2 3">
    <name type="scientific">Galerina marginata (strain CBS 339.88)</name>
    <dbReference type="NCBI Taxonomy" id="685588"/>
    <lineage>
        <taxon>Eukaryota</taxon>
        <taxon>Fungi</taxon>
        <taxon>Dikarya</taxon>
        <taxon>Basidiomycota</taxon>
        <taxon>Agaricomycotina</taxon>
        <taxon>Agaricomycetes</taxon>
        <taxon>Agaricomycetidae</taxon>
        <taxon>Agaricales</taxon>
        <taxon>Agaricineae</taxon>
        <taxon>Strophariaceae</taxon>
        <taxon>Galerina</taxon>
    </lineage>
</organism>
<reference evidence="3" key="1">
    <citation type="journal article" date="2014" name="Proc. Natl. Acad. Sci. U.S.A.">
        <title>Extensive sampling of basidiomycete genomes demonstrates inadequacy of the white-rot/brown-rot paradigm for wood decay fungi.</title>
        <authorList>
            <person name="Riley R."/>
            <person name="Salamov A.A."/>
            <person name="Brown D.W."/>
            <person name="Nagy L.G."/>
            <person name="Floudas D."/>
            <person name="Held B.W."/>
            <person name="Levasseur A."/>
            <person name="Lombard V."/>
            <person name="Morin E."/>
            <person name="Otillar R."/>
            <person name="Lindquist E.A."/>
            <person name="Sun H."/>
            <person name="LaButti K.M."/>
            <person name="Schmutz J."/>
            <person name="Jabbour D."/>
            <person name="Luo H."/>
            <person name="Baker S.E."/>
            <person name="Pisabarro A.G."/>
            <person name="Walton J.D."/>
            <person name="Blanchette R.A."/>
            <person name="Henrissat B."/>
            <person name="Martin F."/>
            <person name="Cullen D."/>
            <person name="Hibbett D.S."/>
            <person name="Grigoriev I.V."/>
        </authorList>
    </citation>
    <scope>NUCLEOTIDE SEQUENCE [LARGE SCALE GENOMIC DNA]</scope>
    <source>
        <strain evidence="3">CBS 339.88</strain>
    </source>
</reference>
<feature type="region of interest" description="Disordered" evidence="1">
    <location>
        <begin position="328"/>
        <end position="384"/>
    </location>
</feature>
<feature type="compositionally biased region" description="Pro residues" evidence="1">
    <location>
        <begin position="481"/>
        <end position="492"/>
    </location>
</feature>
<dbReference type="STRING" id="685588.A0A067T985"/>
<feature type="compositionally biased region" description="Low complexity" evidence="1">
    <location>
        <begin position="469"/>
        <end position="480"/>
    </location>
</feature>
<feature type="region of interest" description="Disordered" evidence="1">
    <location>
        <begin position="188"/>
        <end position="210"/>
    </location>
</feature>
<feature type="compositionally biased region" description="Low complexity" evidence="1">
    <location>
        <begin position="539"/>
        <end position="559"/>
    </location>
</feature>
<evidence type="ECO:0000256" key="1">
    <source>
        <dbReference type="SAM" id="MobiDB-lite"/>
    </source>
</evidence>
<evidence type="ECO:0000313" key="3">
    <source>
        <dbReference type="Proteomes" id="UP000027222"/>
    </source>
</evidence>
<protein>
    <submittedName>
        <fullName evidence="2">Uncharacterized protein</fullName>
    </submittedName>
</protein>
<sequence>MKFHLDRYVEEEDDWEIIPVKWWYTSFKAVSWSYNSKQGQGQSKPSRRQYQGSLFAGIISKRGSERLPMSPPPRASSREAGVGDEEDSLNLDLVGVKGAMEVVMEYEKDVGFYFTIFPDLGLYSDTKVDLSVDIDENDLQAGRERWNSLSEELMNGPAFENTTDSDESMESSFIGSISSYGDLSHSTSSLSSIDTTRSEGSIDSIPMPSTPKAKLSFNDVMVKDVSPAGSLDGSSGPSLHLSPSRSLNASASSFVPTFCSQLNEEPVHFPSLADDPKSRPDVRSPPASFANFTFPTLNPTPLAPAVKIKKDDQGFFTEIQVDNSLGGDLLPPFLQEPPQRNRTRKSRTREIVDRIRSQIAPEDSGTGHSLHLNPISPKYASHSPSPICDESNFITPRLSVSEDGGDRLSRLSSPSCDDDDGWIDVVQPAVSSPNQKSTRARELFRALTRRRTDSSSSGDLREAVASETSSGLSRNVSSSPSPSPSPQTPPPLVTNDGWVESSTVSPPEPQKKPKASQSHTHHRKKSSVQHQHHQHHGSRTSFSSSSSSSHLQQPFSASSPHYPQLSPTAMSPHHPQHIVPPPAAFPYFFPAYPAIAMPSPYAATFMQVPTYPMGMPMHTAHVAPAAGSMPVAPYMAPPLMPGRTASMKPAAPLTSTPTNMNMPAYRAKHSPLW</sequence>
<feature type="compositionally biased region" description="Basic residues" evidence="1">
    <location>
        <begin position="519"/>
        <end position="538"/>
    </location>
</feature>
<dbReference type="OrthoDB" id="2943086at2759"/>
<dbReference type="EMBL" id="KL142380">
    <property type="protein sequence ID" value="KDR75548.1"/>
    <property type="molecule type" value="Genomic_DNA"/>
</dbReference>